<feature type="chain" id="PRO_5037135387" description="DUF3997 domain-containing protein" evidence="1">
    <location>
        <begin position="22"/>
        <end position="124"/>
    </location>
</feature>
<evidence type="ECO:0000313" key="3">
    <source>
        <dbReference type="Proteomes" id="UP000628448"/>
    </source>
</evidence>
<dbReference type="Pfam" id="PF13162">
    <property type="entry name" value="DUF3997"/>
    <property type="match status" value="1"/>
</dbReference>
<gene>
    <name evidence="2" type="ORF">I5907_19435</name>
</gene>
<proteinExistence type="predicted"/>
<evidence type="ECO:0008006" key="4">
    <source>
        <dbReference type="Google" id="ProtNLM"/>
    </source>
</evidence>
<reference evidence="2" key="1">
    <citation type="submission" date="2020-11" db="EMBL/GenBank/DDBJ databases">
        <title>Bacterial whole genome sequence for Panacibacter sp. DH6.</title>
        <authorList>
            <person name="Le V."/>
            <person name="Ko S."/>
            <person name="Ahn C.-Y."/>
            <person name="Oh H.-M."/>
        </authorList>
    </citation>
    <scope>NUCLEOTIDE SEQUENCE</scope>
    <source>
        <strain evidence="2">DH6</strain>
    </source>
</reference>
<evidence type="ECO:0000256" key="1">
    <source>
        <dbReference type="SAM" id="SignalP"/>
    </source>
</evidence>
<dbReference type="RefSeq" id="WP_196992524.1">
    <property type="nucleotide sequence ID" value="NZ_JADWYR010000003.1"/>
</dbReference>
<sequence>MTKSKNLLLLFVLICISSCLWNDTAITEDLGDKYFYLGAGNESQILSGDEKKNIGITIIPQEVIEYNFDNRFIIAKSVAKRNSNNVQEFWIVDKKSKDLIVTDSISFMKKIESLGLKIRLKPRK</sequence>
<dbReference type="AlphaFoldDB" id="A0A931GZU8"/>
<evidence type="ECO:0000313" key="2">
    <source>
        <dbReference type="EMBL" id="MBG9378419.1"/>
    </source>
</evidence>
<protein>
    <recommendedName>
        <fullName evidence="4">DUF3997 domain-containing protein</fullName>
    </recommendedName>
</protein>
<keyword evidence="1" id="KW-0732">Signal</keyword>
<dbReference type="InterPro" id="IPR025059">
    <property type="entry name" value="DUF3997"/>
</dbReference>
<dbReference type="EMBL" id="JADWYR010000003">
    <property type="protein sequence ID" value="MBG9378419.1"/>
    <property type="molecule type" value="Genomic_DNA"/>
</dbReference>
<keyword evidence="3" id="KW-1185">Reference proteome</keyword>
<name>A0A931GZU8_9BACT</name>
<accession>A0A931GZU8</accession>
<organism evidence="2 3">
    <name type="scientific">Panacibacter microcysteis</name>
    <dbReference type="NCBI Taxonomy" id="2793269"/>
    <lineage>
        <taxon>Bacteria</taxon>
        <taxon>Pseudomonadati</taxon>
        <taxon>Bacteroidota</taxon>
        <taxon>Chitinophagia</taxon>
        <taxon>Chitinophagales</taxon>
        <taxon>Chitinophagaceae</taxon>
        <taxon>Panacibacter</taxon>
    </lineage>
</organism>
<dbReference type="Proteomes" id="UP000628448">
    <property type="component" value="Unassembled WGS sequence"/>
</dbReference>
<comment type="caution">
    <text evidence="2">The sequence shown here is derived from an EMBL/GenBank/DDBJ whole genome shotgun (WGS) entry which is preliminary data.</text>
</comment>
<feature type="signal peptide" evidence="1">
    <location>
        <begin position="1"/>
        <end position="21"/>
    </location>
</feature>